<dbReference type="Pfam" id="PF01476">
    <property type="entry name" value="LysM"/>
    <property type="match status" value="1"/>
</dbReference>
<dbReference type="SUPFAM" id="SSF54106">
    <property type="entry name" value="LysM domain"/>
    <property type="match status" value="1"/>
</dbReference>
<keyword evidence="1" id="KW-0812">Transmembrane</keyword>
<dbReference type="InterPro" id="IPR018392">
    <property type="entry name" value="LysM"/>
</dbReference>
<dbReference type="Proteomes" id="UP000184097">
    <property type="component" value="Unassembled WGS sequence"/>
</dbReference>
<evidence type="ECO:0000313" key="4">
    <source>
        <dbReference type="Proteomes" id="UP000184097"/>
    </source>
</evidence>
<evidence type="ECO:0000313" key="3">
    <source>
        <dbReference type="EMBL" id="SHN63750.1"/>
    </source>
</evidence>
<dbReference type="Gene3D" id="3.10.350.10">
    <property type="entry name" value="LysM domain"/>
    <property type="match status" value="1"/>
</dbReference>
<organism evidence="3 4">
    <name type="scientific">Butyrivibrio hungatei DSM 14810</name>
    <dbReference type="NCBI Taxonomy" id="1121132"/>
    <lineage>
        <taxon>Bacteria</taxon>
        <taxon>Bacillati</taxon>
        <taxon>Bacillota</taxon>
        <taxon>Clostridia</taxon>
        <taxon>Lachnospirales</taxon>
        <taxon>Lachnospiraceae</taxon>
        <taxon>Butyrivibrio</taxon>
    </lineage>
</organism>
<accession>A0A1M7SZ55</accession>
<dbReference type="AlphaFoldDB" id="A0A1M7SZ55"/>
<dbReference type="RefSeq" id="WP_072705137.1">
    <property type="nucleotide sequence ID" value="NZ_FRDH01000012.1"/>
</dbReference>
<keyword evidence="1" id="KW-0472">Membrane</keyword>
<dbReference type="PROSITE" id="PS51782">
    <property type="entry name" value="LYSM"/>
    <property type="match status" value="1"/>
</dbReference>
<gene>
    <name evidence="3" type="ORF">SAMN02745247_02707</name>
</gene>
<dbReference type="SMART" id="SM00257">
    <property type="entry name" value="LysM"/>
    <property type="match status" value="1"/>
</dbReference>
<feature type="transmembrane region" description="Helical" evidence="1">
    <location>
        <begin position="40"/>
        <end position="57"/>
    </location>
</feature>
<proteinExistence type="predicted"/>
<reference evidence="3 4" key="1">
    <citation type="submission" date="2016-12" db="EMBL/GenBank/DDBJ databases">
        <authorList>
            <person name="Song W.-J."/>
            <person name="Kurnit D.M."/>
        </authorList>
    </citation>
    <scope>NUCLEOTIDE SEQUENCE [LARGE SCALE GENOMIC DNA]</scope>
    <source>
        <strain evidence="3 4">DSM 14810</strain>
    </source>
</reference>
<evidence type="ECO:0000259" key="2">
    <source>
        <dbReference type="PROSITE" id="PS51782"/>
    </source>
</evidence>
<feature type="domain" description="LysM" evidence="2">
    <location>
        <begin position="78"/>
        <end position="131"/>
    </location>
</feature>
<keyword evidence="1" id="KW-1133">Transmembrane helix</keyword>
<evidence type="ECO:0000256" key="1">
    <source>
        <dbReference type="SAM" id="Phobius"/>
    </source>
</evidence>
<name>A0A1M7SZ55_9FIRM</name>
<dbReference type="InterPro" id="IPR036779">
    <property type="entry name" value="LysM_dom_sf"/>
</dbReference>
<protein>
    <submittedName>
        <fullName evidence="3">LysM domain-containing protein</fullName>
    </submittedName>
</protein>
<dbReference type="EMBL" id="FRDH01000012">
    <property type="protein sequence ID" value="SHN63750.1"/>
    <property type="molecule type" value="Genomic_DNA"/>
</dbReference>
<sequence>MSNAMLAAARLYNNPRYFDPSEIRIRQNKIRRQRIVRRQYILLSLVVSILLFVMMFFKLSVLTDAQSDTFEPEYKYYKTVTVYSGDTLWDIASNNYNSGKYSDMNSYINEILSINSITDADQVKAGESLIIPYFSKEFK</sequence>
<dbReference type="CDD" id="cd00118">
    <property type="entry name" value="LysM"/>
    <property type="match status" value="1"/>
</dbReference>